<evidence type="ECO:0000256" key="3">
    <source>
        <dbReference type="ARBA" id="ARBA00022737"/>
    </source>
</evidence>
<dbReference type="GO" id="GO:0010044">
    <property type="term" value="P:response to aluminum ion"/>
    <property type="evidence" value="ECO:0007669"/>
    <property type="project" value="InterPro"/>
</dbReference>
<keyword evidence="2" id="KW-0479">Metal-binding</keyword>
<dbReference type="PROSITE" id="PS00028">
    <property type="entry name" value="ZINC_FINGER_C2H2_1"/>
    <property type="match status" value="1"/>
</dbReference>
<dbReference type="Proteomes" id="UP000701853">
    <property type="component" value="Chromosome 9"/>
</dbReference>
<dbReference type="Pfam" id="PF23115">
    <property type="entry name" value="zf-C2H2_STOP2_3rd"/>
    <property type="match status" value="1"/>
</dbReference>
<protein>
    <recommendedName>
        <fullName evidence="10">C2H2-type domain-containing protein</fullName>
    </recommendedName>
</protein>
<evidence type="ECO:0000256" key="8">
    <source>
        <dbReference type="ARBA" id="ARBA00023242"/>
    </source>
</evidence>
<dbReference type="InterPro" id="IPR059161">
    <property type="entry name" value="Znf-C2H2_STOP1/2_3rd"/>
</dbReference>
<evidence type="ECO:0000256" key="5">
    <source>
        <dbReference type="ARBA" id="ARBA00022833"/>
    </source>
</evidence>
<evidence type="ECO:0000313" key="12">
    <source>
        <dbReference type="Proteomes" id="UP000701853"/>
    </source>
</evidence>
<dbReference type="InterPro" id="IPR058196">
    <property type="entry name" value="zf-C2H2_STOP1/2_C"/>
</dbReference>
<gene>
    <name evidence="11" type="ORF">CXB51_023393</name>
</gene>
<evidence type="ECO:0000256" key="9">
    <source>
        <dbReference type="PROSITE-ProRule" id="PRU00042"/>
    </source>
</evidence>
<evidence type="ECO:0000256" key="6">
    <source>
        <dbReference type="ARBA" id="ARBA00023015"/>
    </source>
</evidence>
<keyword evidence="6" id="KW-0805">Transcription regulation</keyword>
<dbReference type="GO" id="GO:0008270">
    <property type="term" value="F:zinc ion binding"/>
    <property type="evidence" value="ECO:0007669"/>
    <property type="project" value="UniProtKB-KW"/>
</dbReference>
<dbReference type="OrthoDB" id="6591996at2759"/>
<dbReference type="PANTHER" id="PTHR46352:SF1">
    <property type="entry name" value="PROTEIN SENSITIVE TO PROTON RHIZOTOXICITY 1"/>
    <property type="match status" value="1"/>
</dbReference>
<reference evidence="11 12" key="1">
    <citation type="journal article" date="2021" name="bioRxiv">
        <title>The Gossypium anomalum genome as a resource for cotton improvement and evolutionary analysis of hybrid incompatibility.</title>
        <authorList>
            <person name="Grover C.E."/>
            <person name="Yuan D."/>
            <person name="Arick M.A."/>
            <person name="Miller E.R."/>
            <person name="Hu G."/>
            <person name="Peterson D.G."/>
            <person name="Wendel J.F."/>
            <person name="Udall J.A."/>
        </authorList>
    </citation>
    <scope>NUCLEOTIDE SEQUENCE [LARGE SCALE GENOMIC DNA]</scope>
    <source>
        <strain evidence="11">JFW-Udall</strain>
        <tissue evidence="11">Leaf</tissue>
    </source>
</reference>
<keyword evidence="7" id="KW-0804">Transcription</keyword>
<evidence type="ECO:0000256" key="2">
    <source>
        <dbReference type="ARBA" id="ARBA00022723"/>
    </source>
</evidence>
<keyword evidence="8" id="KW-0539">Nucleus</keyword>
<name>A0A8J6CUA9_9ROSI</name>
<keyword evidence="12" id="KW-1185">Reference proteome</keyword>
<organism evidence="11 12">
    <name type="scientific">Gossypium anomalum</name>
    <dbReference type="NCBI Taxonomy" id="47600"/>
    <lineage>
        <taxon>Eukaryota</taxon>
        <taxon>Viridiplantae</taxon>
        <taxon>Streptophyta</taxon>
        <taxon>Embryophyta</taxon>
        <taxon>Tracheophyta</taxon>
        <taxon>Spermatophyta</taxon>
        <taxon>Magnoliopsida</taxon>
        <taxon>eudicotyledons</taxon>
        <taxon>Gunneridae</taxon>
        <taxon>Pentapetalae</taxon>
        <taxon>rosids</taxon>
        <taxon>malvids</taxon>
        <taxon>Malvales</taxon>
        <taxon>Malvaceae</taxon>
        <taxon>Malvoideae</taxon>
        <taxon>Gossypium</taxon>
    </lineage>
</organism>
<evidence type="ECO:0000256" key="4">
    <source>
        <dbReference type="ARBA" id="ARBA00022771"/>
    </source>
</evidence>
<keyword evidence="4 9" id="KW-0863">Zinc-finger</keyword>
<comment type="caution">
    <text evidence="11">The sequence shown here is derived from an EMBL/GenBank/DDBJ whole genome shotgun (WGS) entry which is preliminary data.</text>
</comment>
<sequence length="530" mass="58261">MGTSVGQIDGATAQANVAGDYYGPKMDLKERVCGELQKEVLKGASSTNFKTQHRQKWEDPSSTLDYSTRIEPLFQAFNQTSQTQSLLLCNNQIKVPMQDGSVNDLLQASKIQDWDPSAMLNNLSFLEQKIHQLQDLVYLIIGRKGQVLGRPDELLVQQQQLVTADLTSIIVQLISTAGSLLPSVKQTLSAATTSLGQCGEFGGVVFPSSAQGLNDGVQPQNAGGSKVSELANSVDITSNNGNEQNNHIIEEHELKDEEDAEEGENLLPGTYEILQLEKEEILAPHTHFCTICGKGFKRDANLRMHMRGHGDEYKTPGALAKPTKESSSEPTIIKRYSCPYAGCKRNKDHKKFQPLKTILCVKNHYKRTHCDKSYICSRCNTKKFSVIADLKTHEKHCGKDKWLCSCGTTFSRKDKLFGHITLFQGHTPAIPSDETKAAPVGTSDGATNKVGSVNFNLSSYVSSESDVQSSSMDIKGGINDAVGYFSPLSFDTCNFGGFHEFPRPPFDDSESSFAFLLSRSCNYSQKSGEE</sequence>
<dbReference type="Pfam" id="PF23118">
    <property type="entry name" value="zf-C2H2_STOP2_C"/>
    <property type="match status" value="1"/>
</dbReference>
<dbReference type="InterPro" id="IPR036236">
    <property type="entry name" value="Znf_C2H2_sf"/>
</dbReference>
<keyword evidence="5" id="KW-0862">Zinc</keyword>
<accession>A0A8J6CUA9</accession>
<keyword evidence="3" id="KW-0677">Repeat</keyword>
<dbReference type="SUPFAM" id="SSF57667">
    <property type="entry name" value="beta-beta-alpha zinc fingers"/>
    <property type="match status" value="1"/>
</dbReference>
<dbReference type="EMBL" id="JAHUZN010000009">
    <property type="protein sequence ID" value="KAG8483666.1"/>
    <property type="molecule type" value="Genomic_DNA"/>
</dbReference>
<proteinExistence type="predicted"/>
<dbReference type="InterPro" id="IPR044300">
    <property type="entry name" value="STOP1/2"/>
</dbReference>
<feature type="domain" description="C2H2-type" evidence="10">
    <location>
        <begin position="287"/>
        <end position="314"/>
    </location>
</feature>
<evidence type="ECO:0000313" key="11">
    <source>
        <dbReference type="EMBL" id="KAG8483666.1"/>
    </source>
</evidence>
<dbReference type="PROSITE" id="PS50157">
    <property type="entry name" value="ZINC_FINGER_C2H2_2"/>
    <property type="match status" value="1"/>
</dbReference>
<dbReference type="GO" id="GO:0010447">
    <property type="term" value="P:response to acidic pH"/>
    <property type="evidence" value="ECO:0007669"/>
    <property type="project" value="InterPro"/>
</dbReference>
<dbReference type="AlphaFoldDB" id="A0A8J6CUA9"/>
<dbReference type="InterPro" id="IPR013087">
    <property type="entry name" value="Znf_C2H2_type"/>
</dbReference>
<evidence type="ECO:0000256" key="1">
    <source>
        <dbReference type="ARBA" id="ARBA00004123"/>
    </source>
</evidence>
<evidence type="ECO:0000256" key="7">
    <source>
        <dbReference type="ARBA" id="ARBA00023163"/>
    </source>
</evidence>
<dbReference type="Gene3D" id="3.30.160.60">
    <property type="entry name" value="Classic Zinc Finger"/>
    <property type="match status" value="1"/>
</dbReference>
<dbReference type="SMART" id="SM00355">
    <property type="entry name" value="ZnF_C2H2"/>
    <property type="match status" value="3"/>
</dbReference>
<evidence type="ECO:0000259" key="10">
    <source>
        <dbReference type="PROSITE" id="PS50157"/>
    </source>
</evidence>
<comment type="subcellular location">
    <subcellularLocation>
        <location evidence="1">Nucleus</location>
    </subcellularLocation>
</comment>
<dbReference type="PANTHER" id="PTHR46352">
    <property type="entry name" value="PROTEIN SENSITIVE TO PROTON RHIZOTOXICITY 1"/>
    <property type="match status" value="1"/>
</dbReference>